<dbReference type="CDD" id="cd16917">
    <property type="entry name" value="HATPase_UhpB-NarQ-NarX-like"/>
    <property type="match status" value="1"/>
</dbReference>
<dbReference type="SMART" id="SM00387">
    <property type="entry name" value="HATPase_c"/>
    <property type="match status" value="1"/>
</dbReference>
<dbReference type="InParanoid" id="A0A540VKQ3"/>
<dbReference type="EC" id="2.7.13.3" evidence="3"/>
<comment type="catalytic activity">
    <reaction evidence="1">
        <text>ATP + protein L-histidine = ADP + protein N-phospho-L-histidine.</text>
        <dbReference type="EC" id="2.7.13.3"/>
    </reaction>
</comment>
<keyword evidence="12 13" id="KW-0472">Membrane</keyword>
<dbReference type="InterPro" id="IPR036890">
    <property type="entry name" value="HATPase_C_sf"/>
</dbReference>
<sequence>MLNVLNAFSGGQFMGGTVAWATGYFLVRWVRHRTEWRAESCKAESRHAIIGSRRLYARGWGLSILIRYAYHTGWVPVYPGTAMWMASARIVPVMVSLCGKITFTMITSVRARLSLLFFLFLLLVLASVTVTYAVVASQHHDARLINLAGRQRMLSQRMAWLALVAPTDPMLEADRQRFTQTLDALRQGGTTLDVNDQWVVLPPPDNPAMQAALTDVWHAWLRFSVELDRRIAAPGEPNVALTDAALVLLDTLDVAVAQFTVQAEAKVRRLQVIQFIFLLLALLLLWMGYRVTRQHVVDPLASLGESAQQIIAGEMEKAIPSFVDEELRQLATVLDTLRVEVLASRRQLEARVAQRTQELTTAFEFSQEIVAQLELDSLLKSVTNRARSLLNGRAAALCLLDEQGTTLRLAASSGVDQARPELRQPATADLPARVIGQGQTVVAETACARCGFLRGLVGAHCVATPLCVGDEILGSLCVVRSGQEAFSPEEQTALALLSNTAAVSIVNARLVESDRRQARQLAIQQERARLAAELHDNLAQTLSFLNFKAERLNELIVEGAMVNAAMELAQMRGATSRAYSQVRAALTGLYAGEPEGRPLAAQLVACVEELRTVTSLPIELVIADEDALALPAIAQQQVLHIVREALTNVWRHAEAQHVCVHVAQMNGQACFSVRDDGRGFDPACVDSMSHMGIAIMRARAERSGGCFTVRSRPGAGTEILVTFTLPASAQPAGEA</sequence>
<dbReference type="InterPro" id="IPR029095">
    <property type="entry name" value="NarX-like_N"/>
</dbReference>
<evidence type="ECO:0000256" key="4">
    <source>
        <dbReference type="ARBA" id="ARBA00022553"/>
    </source>
</evidence>
<evidence type="ECO:0000256" key="3">
    <source>
        <dbReference type="ARBA" id="ARBA00012438"/>
    </source>
</evidence>
<dbReference type="EMBL" id="VIGC01000003">
    <property type="protein sequence ID" value="TQE97317.1"/>
    <property type="molecule type" value="Genomic_DNA"/>
</dbReference>
<dbReference type="SUPFAM" id="SSF55781">
    <property type="entry name" value="GAF domain-like"/>
    <property type="match status" value="1"/>
</dbReference>
<evidence type="ECO:0000313" key="16">
    <source>
        <dbReference type="EMBL" id="TQE97317.1"/>
    </source>
</evidence>
<evidence type="ECO:0000256" key="7">
    <source>
        <dbReference type="ARBA" id="ARBA00022741"/>
    </source>
</evidence>
<dbReference type="OrthoDB" id="199946at2"/>
<dbReference type="Proteomes" id="UP000317371">
    <property type="component" value="Unassembled WGS sequence"/>
</dbReference>
<dbReference type="Pfam" id="PF07730">
    <property type="entry name" value="HisKA_3"/>
    <property type="match status" value="1"/>
</dbReference>
<dbReference type="Pfam" id="PF13675">
    <property type="entry name" value="PilJ"/>
    <property type="match status" value="1"/>
</dbReference>
<comment type="caution">
    <text evidence="16">The sequence shown here is derived from an EMBL/GenBank/DDBJ whole genome shotgun (WGS) entry which is preliminary data.</text>
</comment>
<dbReference type="PROSITE" id="PS50109">
    <property type="entry name" value="HIS_KIN"/>
    <property type="match status" value="1"/>
</dbReference>
<keyword evidence="5" id="KW-0808">Transferase</keyword>
<dbReference type="SMART" id="SM00065">
    <property type="entry name" value="GAF"/>
    <property type="match status" value="1"/>
</dbReference>
<dbReference type="Gene3D" id="3.30.450.40">
    <property type="match status" value="1"/>
</dbReference>
<dbReference type="InterPro" id="IPR003594">
    <property type="entry name" value="HATPase_dom"/>
</dbReference>
<gene>
    <name evidence="16" type="ORF">FKZ61_02545</name>
</gene>
<dbReference type="InterPro" id="IPR003660">
    <property type="entry name" value="HAMP_dom"/>
</dbReference>
<dbReference type="GO" id="GO:0046983">
    <property type="term" value="F:protein dimerization activity"/>
    <property type="evidence" value="ECO:0007669"/>
    <property type="project" value="InterPro"/>
</dbReference>
<evidence type="ECO:0000256" key="9">
    <source>
        <dbReference type="ARBA" id="ARBA00022840"/>
    </source>
</evidence>
<reference evidence="16 17" key="1">
    <citation type="submission" date="2019-06" db="EMBL/GenBank/DDBJ databases">
        <title>Genome sequence of Litorilinea aerophila BAA-2444.</title>
        <authorList>
            <person name="Maclea K.S."/>
            <person name="Maurais E.G."/>
            <person name="Iannazzi L.C."/>
        </authorList>
    </citation>
    <scope>NUCLEOTIDE SEQUENCE [LARGE SCALE GENOMIC DNA]</scope>
    <source>
        <strain evidence="16 17">ATCC BAA-2444</strain>
    </source>
</reference>
<dbReference type="GO" id="GO:0016020">
    <property type="term" value="C:membrane"/>
    <property type="evidence" value="ECO:0007669"/>
    <property type="project" value="UniProtKB-SubCell"/>
</dbReference>
<keyword evidence="9" id="KW-0067">ATP-binding</keyword>
<dbReference type="SUPFAM" id="SSF55874">
    <property type="entry name" value="ATPase domain of HSP90 chaperone/DNA topoisomerase II/histidine kinase"/>
    <property type="match status" value="1"/>
</dbReference>
<evidence type="ECO:0000256" key="11">
    <source>
        <dbReference type="ARBA" id="ARBA00023012"/>
    </source>
</evidence>
<feature type="transmembrane region" description="Helical" evidence="13">
    <location>
        <begin position="82"/>
        <end position="103"/>
    </location>
</feature>
<evidence type="ECO:0000313" key="17">
    <source>
        <dbReference type="Proteomes" id="UP000317371"/>
    </source>
</evidence>
<dbReference type="InterPro" id="IPR003018">
    <property type="entry name" value="GAF"/>
</dbReference>
<keyword evidence="7" id="KW-0547">Nucleotide-binding</keyword>
<keyword evidence="4" id="KW-0597">Phosphoprotein</keyword>
<evidence type="ECO:0000259" key="15">
    <source>
        <dbReference type="PROSITE" id="PS50885"/>
    </source>
</evidence>
<comment type="subcellular location">
    <subcellularLocation>
        <location evidence="2">Membrane</location>
        <topology evidence="2">Multi-pass membrane protein</topology>
    </subcellularLocation>
</comment>
<evidence type="ECO:0000256" key="10">
    <source>
        <dbReference type="ARBA" id="ARBA00022989"/>
    </source>
</evidence>
<evidence type="ECO:0000256" key="6">
    <source>
        <dbReference type="ARBA" id="ARBA00022692"/>
    </source>
</evidence>
<feature type="domain" description="Histidine kinase" evidence="14">
    <location>
        <begin position="637"/>
        <end position="727"/>
    </location>
</feature>
<dbReference type="PANTHER" id="PTHR24421">
    <property type="entry name" value="NITRATE/NITRITE SENSOR PROTEIN NARX-RELATED"/>
    <property type="match status" value="1"/>
</dbReference>
<dbReference type="GO" id="GO:0005524">
    <property type="term" value="F:ATP binding"/>
    <property type="evidence" value="ECO:0007669"/>
    <property type="project" value="UniProtKB-KW"/>
</dbReference>
<dbReference type="Gene3D" id="3.30.565.10">
    <property type="entry name" value="Histidine kinase-like ATPase, C-terminal domain"/>
    <property type="match status" value="1"/>
</dbReference>
<feature type="transmembrane region" description="Helical" evidence="13">
    <location>
        <begin position="272"/>
        <end position="289"/>
    </location>
</feature>
<dbReference type="InterPro" id="IPR029016">
    <property type="entry name" value="GAF-like_dom_sf"/>
</dbReference>
<keyword evidence="17" id="KW-1185">Reference proteome</keyword>
<dbReference type="Gene3D" id="1.20.5.1930">
    <property type="match status" value="1"/>
</dbReference>
<feature type="domain" description="HAMP" evidence="15">
    <location>
        <begin position="294"/>
        <end position="346"/>
    </location>
</feature>
<evidence type="ECO:0000256" key="2">
    <source>
        <dbReference type="ARBA" id="ARBA00004141"/>
    </source>
</evidence>
<evidence type="ECO:0000256" key="1">
    <source>
        <dbReference type="ARBA" id="ARBA00000085"/>
    </source>
</evidence>
<evidence type="ECO:0000259" key="14">
    <source>
        <dbReference type="PROSITE" id="PS50109"/>
    </source>
</evidence>
<keyword evidence="10 13" id="KW-1133">Transmembrane helix</keyword>
<proteinExistence type="predicted"/>
<dbReference type="GO" id="GO:0000155">
    <property type="term" value="F:phosphorelay sensor kinase activity"/>
    <property type="evidence" value="ECO:0007669"/>
    <property type="project" value="InterPro"/>
</dbReference>
<feature type="transmembrane region" description="Helical" evidence="13">
    <location>
        <begin position="6"/>
        <end position="27"/>
    </location>
</feature>
<evidence type="ECO:0000256" key="12">
    <source>
        <dbReference type="ARBA" id="ARBA00023136"/>
    </source>
</evidence>
<dbReference type="Pfam" id="PF02518">
    <property type="entry name" value="HATPase_c"/>
    <property type="match status" value="1"/>
</dbReference>
<dbReference type="InterPro" id="IPR005467">
    <property type="entry name" value="His_kinase_dom"/>
</dbReference>
<evidence type="ECO:0000256" key="5">
    <source>
        <dbReference type="ARBA" id="ARBA00022679"/>
    </source>
</evidence>
<dbReference type="Gene3D" id="6.10.340.10">
    <property type="match status" value="1"/>
</dbReference>
<feature type="transmembrane region" description="Helical" evidence="13">
    <location>
        <begin position="115"/>
        <end position="134"/>
    </location>
</feature>
<evidence type="ECO:0000256" key="8">
    <source>
        <dbReference type="ARBA" id="ARBA00022777"/>
    </source>
</evidence>
<dbReference type="AlphaFoldDB" id="A0A540VKQ3"/>
<dbReference type="Pfam" id="PF01590">
    <property type="entry name" value="GAF"/>
    <property type="match status" value="1"/>
</dbReference>
<accession>A0A540VKQ3</accession>
<dbReference type="InterPro" id="IPR011712">
    <property type="entry name" value="Sig_transdc_His_kin_sub3_dim/P"/>
</dbReference>
<dbReference type="InterPro" id="IPR050482">
    <property type="entry name" value="Sensor_HK_TwoCompSys"/>
</dbReference>
<keyword evidence="11" id="KW-0902">Two-component regulatory system</keyword>
<organism evidence="16 17">
    <name type="scientific">Litorilinea aerophila</name>
    <dbReference type="NCBI Taxonomy" id="1204385"/>
    <lineage>
        <taxon>Bacteria</taxon>
        <taxon>Bacillati</taxon>
        <taxon>Chloroflexota</taxon>
        <taxon>Caldilineae</taxon>
        <taxon>Caldilineales</taxon>
        <taxon>Caldilineaceae</taxon>
        <taxon>Litorilinea</taxon>
    </lineage>
</organism>
<name>A0A540VKQ3_9CHLR</name>
<keyword evidence="8" id="KW-0418">Kinase</keyword>
<keyword evidence="6 13" id="KW-0812">Transmembrane</keyword>
<evidence type="ECO:0000256" key="13">
    <source>
        <dbReference type="SAM" id="Phobius"/>
    </source>
</evidence>
<protein>
    <recommendedName>
        <fullName evidence="3">histidine kinase</fullName>
        <ecNumber evidence="3">2.7.13.3</ecNumber>
    </recommendedName>
</protein>
<dbReference type="PROSITE" id="PS50885">
    <property type="entry name" value="HAMP"/>
    <property type="match status" value="1"/>
</dbReference>
<dbReference type="PANTHER" id="PTHR24421:SF10">
    <property type="entry name" value="NITRATE_NITRITE SENSOR PROTEIN NARQ"/>
    <property type="match status" value="1"/>
</dbReference>